<sequence>MPSLLKQDHRYYSQFYDSDRKPNRKKVPLKTSRKRSAKQAHRRLVDAWATGEFDPWRDNPQTFREQGVQSPTLSVASSQFLDAKETEGLSSRTLNSYRGRLSGFRSEVGDKTVDTIGPEDIEAYCKDQNVSTSTRHTRFRVLRSFFGWLEENGAISERPTESVTPPNRPQDFPRPVSEDELEQICEAVRSDYEQKKEMNGVRQGDIIWRERAFRWSYLTGMRLEEIARLRWTHIDDAKGLVLIPENKSGRPQTVPLIRRAVKVLGDAKKDHKKTEAEYFVFRSPRANPTERNIGSWKRHHTTKFTHYRKKAGLSDEITHHSLRHGTASRLAEAGKTATTIKEFLRHSSIDTSMKYVRMSNEQLRNEVDSVFS</sequence>
<feature type="compositionally biased region" description="Basic residues" evidence="6">
    <location>
        <begin position="22"/>
        <end position="40"/>
    </location>
</feature>
<dbReference type="Gene3D" id="1.10.150.130">
    <property type="match status" value="1"/>
</dbReference>
<dbReference type="EMBL" id="JANUBB010000002">
    <property type="protein sequence ID" value="MCS3950588.1"/>
    <property type="molecule type" value="Genomic_DNA"/>
</dbReference>
<dbReference type="InterPro" id="IPR013762">
    <property type="entry name" value="Integrase-like_cat_sf"/>
</dbReference>
<feature type="region of interest" description="Disordered" evidence="6">
    <location>
        <begin position="16"/>
        <end position="40"/>
    </location>
</feature>
<dbReference type="GO" id="GO:0006310">
    <property type="term" value="P:DNA recombination"/>
    <property type="evidence" value="ECO:0007669"/>
    <property type="project" value="UniProtKB-KW"/>
</dbReference>
<comment type="similarity">
    <text evidence="1">Belongs to the 'phage' integrase family.</text>
</comment>
<protein>
    <submittedName>
        <fullName evidence="9">Integrase/recombinase XerD</fullName>
    </submittedName>
</protein>
<dbReference type="PROSITE" id="PS51900">
    <property type="entry name" value="CB"/>
    <property type="match status" value="1"/>
</dbReference>
<dbReference type="InterPro" id="IPR002104">
    <property type="entry name" value="Integrase_catalytic"/>
</dbReference>
<dbReference type="RefSeq" id="WP_259081397.1">
    <property type="nucleotide sequence ID" value="NZ_JANTZN010000002.1"/>
</dbReference>
<feature type="region of interest" description="Disordered" evidence="6">
    <location>
        <begin position="156"/>
        <end position="176"/>
    </location>
</feature>
<dbReference type="PROSITE" id="PS51898">
    <property type="entry name" value="TYR_RECOMBINASE"/>
    <property type="match status" value="1"/>
</dbReference>
<reference evidence="9" key="1">
    <citation type="submission" date="2022-08" db="EMBL/GenBank/DDBJ databases">
        <title>Genomic Encyclopedia of Type Strains, Phase V (KMG-V): Genome sequencing to study the core and pangenomes of soil and plant-associated prokaryotes.</title>
        <authorList>
            <person name="Whitman W."/>
        </authorList>
    </citation>
    <scope>NUCLEOTIDE SEQUENCE</scope>
    <source>
        <strain evidence="9">SP2017</strain>
    </source>
</reference>
<dbReference type="InterPro" id="IPR044068">
    <property type="entry name" value="CB"/>
</dbReference>
<feature type="domain" description="Core-binding (CB)" evidence="8">
    <location>
        <begin position="71"/>
        <end position="150"/>
    </location>
</feature>
<evidence type="ECO:0000259" key="7">
    <source>
        <dbReference type="PROSITE" id="PS51898"/>
    </source>
</evidence>
<evidence type="ECO:0000313" key="10">
    <source>
        <dbReference type="Proteomes" id="UP001155010"/>
    </source>
</evidence>
<dbReference type="GO" id="GO:0003677">
    <property type="term" value="F:DNA binding"/>
    <property type="evidence" value="ECO:0007669"/>
    <property type="project" value="UniProtKB-UniRule"/>
</dbReference>
<gene>
    <name evidence="9" type="ORF">GGP83_000522</name>
</gene>
<organism evidence="9 10">
    <name type="scientific">Salinibacter ruber</name>
    <dbReference type="NCBI Taxonomy" id="146919"/>
    <lineage>
        <taxon>Bacteria</taxon>
        <taxon>Pseudomonadati</taxon>
        <taxon>Rhodothermota</taxon>
        <taxon>Rhodothermia</taxon>
        <taxon>Rhodothermales</taxon>
        <taxon>Salinibacteraceae</taxon>
        <taxon>Salinibacter</taxon>
    </lineage>
</organism>
<keyword evidence="3 5" id="KW-0238">DNA-binding</keyword>
<evidence type="ECO:0000256" key="6">
    <source>
        <dbReference type="SAM" id="MobiDB-lite"/>
    </source>
</evidence>
<dbReference type="AlphaFoldDB" id="A0A9X2U6B2"/>
<dbReference type="SUPFAM" id="SSF56349">
    <property type="entry name" value="DNA breaking-rejoining enzymes"/>
    <property type="match status" value="1"/>
</dbReference>
<evidence type="ECO:0000256" key="4">
    <source>
        <dbReference type="ARBA" id="ARBA00023172"/>
    </source>
</evidence>
<feature type="domain" description="Tyr recombinase" evidence="7">
    <location>
        <begin position="171"/>
        <end position="368"/>
    </location>
</feature>
<comment type="caution">
    <text evidence="9">The sequence shown here is derived from an EMBL/GenBank/DDBJ whole genome shotgun (WGS) entry which is preliminary data.</text>
</comment>
<dbReference type="Pfam" id="PF13495">
    <property type="entry name" value="Phage_int_SAM_4"/>
    <property type="match status" value="1"/>
</dbReference>
<dbReference type="InterPro" id="IPR004107">
    <property type="entry name" value="Integrase_SAM-like_N"/>
</dbReference>
<evidence type="ECO:0000256" key="1">
    <source>
        <dbReference type="ARBA" id="ARBA00008857"/>
    </source>
</evidence>
<dbReference type="InterPro" id="IPR050090">
    <property type="entry name" value="Tyrosine_recombinase_XerCD"/>
</dbReference>
<dbReference type="Gene3D" id="1.10.443.10">
    <property type="entry name" value="Intergrase catalytic core"/>
    <property type="match status" value="1"/>
</dbReference>
<dbReference type="PANTHER" id="PTHR30349:SF64">
    <property type="entry name" value="PROPHAGE INTEGRASE INTD-RELATED"/>
    <property type="match status" value="1"/>
</dbReference>
<proteinExistence type="inferred from homology"/>
<dbReference type="Pfam" id="PF00589">
    <property type="entry name" value="Phage_integrase"/>
    <property type="match status" value="1"/>
</dbReference>
<keyword evidence="4" id="KW-0233">DNA recombination</keyword>
<accession>A0A9X2U6B2</accession>
<evidence type="ECO:0000256" key="2">
    <source>
        <dbReference type="ARBA" id="ARBA00022908"/>
    </source>
</evidence>
<name>A0A9X2U6B2_9BACT</name>
<evidence type="ECO:0000259" key="8">
    <source>
        <dbReference type="PROSITE" id="PS51900"/>
    </source>
</evidence>
<dbReference type="Proteomes" id="UP001155010">
    <property type="component" value="Unassembled WGS sequence"/>
</dbReference>
<dbReference type="InterPro" id="IPR011010">
    <property type="entry name" value="DNA_brk_join_enz"/>
</dbReference>
<keyword evidence="2" id="KW-0229">DNA integration</keyword>
<dbReference type="InterPro" id="IPR010998">
    <property type="entry name" value="Integrase_recombinase_N"/>
</dbReference>
<evidence type="ECO:0000256" key="5">
    <source>
        <dbReference type="PROSITE-ProRule" id="PRU01248"/>
    </source>
</evidence>
<dbReference type="PANTHER" id="PTHR30349">
    <property type="entry name" value="PHAGE INTEGRASE-RELATED"/>
    <property type="match status" value="1"/>
</dbReference>
<evidence type="ECO:0000256" key="3">
    <source>
        <dbReference type="ARBA" id="ARBA00023125"/>
    </source>
</evidence>
<dbReference type="CDD" id="cd00796">
    <property type="entry name" value="INT_Rci_Hp1_C"/>
    <property type="match status" value="1"/>
</dbReference>
<dbReference type="GO" id="GO:0015074">
    <property type="term" value="P:DNA integration"/>
    <property type="evidence" value="ECO:0007669"/>
    <property type="project" value="UniProtKB-KW"/>
</dbReference>
<evidence type="ECO:0000313" key="9">
    <source>
        <dbReference type="EMBL" id="MCS3950588.1"/>
    </source>
</evidence>